<gene>
    <name evidence="1" type="ORF">S7711_10902</name>
</gene>
<evidence type="ECO:0000313" key="1">
    <source>
        <dbReference type="EMBL" id="KEY66483.1"/>
    </source>
</evidence>
<dbReference type="AlphaFoldDB" id="A0A084AMF4"/>
<dbReference type="EMBL" id="KL648657">
    <property type="protein sequence ID" value="KEY66483.1"/>
    <property type="molecule type" value="Genomic_DNA"/>
</dbReference>
<organism evidence="1 2">
    <name type="scientific">Stachybotrys chartarum (strain CBS 109288 / IBT 7711)</name>
    <name type="common">Toxic black mold</name>
    <name type="synonym">Stilbospora chartarum</name>
    <dbReference type="NCBI Taxonomy" id="1280523"/>
    <lineage>
        <taxon>Eukaryota</taxon>
        <taxon>Fungi</taxon>
        <taxon>Dikarya</taxon>
        <taxon>Ascomycota</taxon>
        <taxon>Pezizomycotina</taxon>
        <taxon>Sordariomycetes</taxon>
        <taxon>Hypocreomycetidae</taxon>
        <taxon>Hypocreales</taxon>
        <taxon>Stachybotryaceae</taxon>
        <taxon>Stachybotrys</taxon>
    </lineage>
</organism>
<sequence length="115" mass="12070">MLAVHTRNASTSWGAARDNLMASSTMGQDDQLRYYQINSSGEPLRLALCCFSLLASAPGHCHLLGKGKLWIGAASQCGFPGWDPPGFVETAAGAPPIMLVAPSLARAPFSNRAPA</sequence>
<dbReference type="HOGENOM" id="CLU_169845_0_0_1"/>
<keyword evidence="2" id="KW-1185">Reference proteome</keyword>
<reference evidence="1 2" key="1">
    <citation type="journal article" date="2014" name="BMC Genomics">
        <title>Comparative genome sequencing reveals chemotype-specific gene clusters in the toxigenic black mold Stachybotrys.</title>
        <authorList>
            <person name="Semeiks J."/>
            <person name="Borek D."/>
            <person name="Otwinowski Z."/>
            <person name="Grishin N.V."/>
        </authorList>
    </citation>
    <scope>NUCLEOTIDE SEQUENCE [LARGE SCALE GENOMIC DNA]</scope>
    <source>
        <strain evidence="2">CBS 109288 / IBT 7711</strain>
    </source>
</reference>
<accession>A0A084AMF4</accession>
<proteinExistence type="predicted"/>
<name>A0A084AMF4_STACB</name>
<evidence type="ECO:0000313" key="2">
    <source>
        <dbReference type="Proteomes" id="UP000028045"/>
    </source>
</evidence>
<dbReference type="Proteomes" id="UP000028045">
    <property type="component" value="Unassembled WGS sequence"/>
</dbReference>
<protein>
    <submittedName>
        <fullName evidence="1">Uncharacterized protein</fullName>
    </submittedName>
</protein>